<protein>
    <submittedName>
        <fullName evidence="2">General secretion pathway protein J</fullName>
    </submittedName>
</protein>
<evidence type="ECO:0000313" key="3">
    <source>
        <dbReference type="Proteomes" id="UP000198706"/>
    </source>
</evidence>
<feature type="transmembrane region" description="Helical" evidence="1">
    <location>
        <begin position="7"/>
        <end position="31"/>
    </location>
</feature>
<keyword evidence="1" id="KW-0472">Membrane</keyword>
<keyword evidence="3" id="KW-1185">Reference proteome</keyword>
<dbReference type="AlphaFoldDB" id="A0A1G8U1Q1"/>
<keyword evidence="1" id="KW-0812">Transmembrane</keyword>
<dbReference type="Pfam" id="PF07963">
    <property type="entry name" value="N_methyl"/>
    <property type="match status" value="1"/>
</dbReference>
<reference evidence="2 3" key="1">
    <citation type="submission" date="2016-10" db="EMBL/GenBank/DDBJ databases">
        <authorList>
            <person name="de Groot N.N."/>
        </authorList>
    </citation>
    <scope>NUCLEOTIDE SEQUENCE [LARGE SCALE GENOMIC DNA]</scope>
    <source>
        <strain evidence="2 3">JCM 21544</strain>
    </source>
</reference>
<dbReference type="SUPFAM" id="SSF54523">
    <property type="entry name" value="Pili subunits"/>
    <property type="match status" value="1"/>
</dbReference>
<proteinExistence type="predicted"/>
<dbReference type="EMBL" id="FNFD01000001">
    <property type="protein sequence ID" value="SDJ47746.1"/>
    <property type="molecule type" value="Genomic_DNA"/>
</dbReference>
<accession>A0A1G8U1Q1</accession>
<dbReference type="STRING" id="137658.SAMN05216186_101543"/>
<evidence type="ECO:0000313" key="2">
    <source>
        <dbReference type="EMBL" id="SDJ47746.1"/>
    </source>
</evidence>
<dbReference type="RefSeq" id="WP_084339676.1">
    <property type="nucleotide sequence ID" value="NZ_FNFD01000001.1"/>
</dbReference>
<dbReference type="NCBIfam" id="TIGR02532">
    <property type="entry name" value="IV_pilin_GFxxxE"/>
    <property type="match status" value="1"/>
</dbReference>
<dbReference type="InterPro" id="IPR012902">
    <property type="entry name" value="N_methyl_site"/>
</dbReference>
<organism evidence="2 3">
    <name type="scientific">Pseudomonas indica</name>
    <dbReference type="NCBI Taxonomy" id="137658"/>
    <lineage>
        <taxon>Bacteria</taxon>
        <taxon>Pseudomonadati</taxon>
        <taxon>Pseudomonadota</taxon>
        <taxon>Gammaproteobacteria</taxon>
        <taxon>Pseudomonadales</taxon>
        <taxon>Pseudomonadaceae</taxon>
        <taxon>Pseudomonas</taxon>
    </lineage>
</organism>
<dbReference type="Proteomes" id="UP000198706">
    <property type="component" value="Unassembled WGS sequence"/>
</dbReference>
<name>A0A1G8U1Q1_9PSED</name>
<dbReference type="PROSITE" id="PS00409">
    <property type="entry name" value="PROKAR_NTER_METHYL"/>
    <property type="match status" value="1"/>
</dbReference>
<gene>
    <name evidence="2" type="ORF">SAMN05216186_101543</name>
</gene>
<keyword evidence="1" id="KW-1133">Transmembrane helix</keyword>
<sequence length="221" mass="25472">MKRRAQGFTLIELMVALTLTTLVAMLAYGGLQITLDSWQRAEARQQAMELRSLSQSLLRRLLESPVPFSVTDDEEVAQAAFRGDEGTLLFVARLPALDQGERLYWIQFAQEKQLTPKGLRWRLLMRYLPFEERQTLNWALLEQTLVDSAEPRVLLDGMPRAWRFAYLDPRAERGSEWLTEWRQRGDLPMLIRLTPAKRRGEAVGELVVAPRERAHAILGSR</sequence>
<evidence type="ECO:0000256" key="1">
    <source>
        <dbReference type="SAM" id="Phobius"/>
    </source>
</evidence>
<dbReference type="InterPro" id="IPR045584">
    <property type="entry name" value="Pilin-like"/>
</dbReference>